<organism evidence="2 3">
    <name type="scientific">candidate division WWE3 bacterium CG08_land_8_20_14_0_20_40_13</name>
    <dbReference type="NCBI Taxonomy" id="1975084"/>
    <lineage>
        <taxon>Bacteria</taxon>
        <taxon>Katanobacteria</taxon>
    </lineage>
</organism>
<evidence type="ECO:0000313" key="2">
    <source>
        <dbReference type="EMBL" id="PIS23398.1"/>
    </source>
</evidence>
<accession>A0A2H0XGY1</accession>
<dbReference type="Pfam" id="PF01850">
    <property type="entry name" value="PIN"/>
    <property type="match status" value="1"/>
</dbReference>
<dbReference type="PANTHER" id="PTHR42188:SF1">
    <property type="entry name" value="23S RRNA-SPECIFIC ENDONUCLEASE VAPC20"/>
    <property type="match status" value="1"/>
</dbReference>
<dbReference type="GO" id="GO:0004521">
    <property type="term" value="F:RNA endonuclease activity"/>
    <property type="evidence" value="ECO:0007669"/>
    <property type="project" value="InterPro"/>
</dbReference>
<reference evidence="3" key="1">
    <citation type="submission" date="2017-09" db="EMBL/GenBank/DDBJ databases">
        <title>Depth-based differentiation of microbial function through sediment-hosted aquifers and enrichment of novel symbionts in the deep terrestrial subsurface.</title>
        <authorList>
            <person name="Probst A.J."/>
            <person name="Ladd B."/>
            <person name="Jarett J.K."/>
            <person name="Geller-Mcgrath D.E."/>
            <person name="Sieber C.M.K."/>
            <person name="Emerson J.B."/>
            <person name="Anantharaman K."/>
            <person name="Thomas B.C."/>
            <person name="Malmstrom R."/>
            <person name="Stieglmeier M."/>
            <person name="Klingl A."/>
            <person name="Woyke T."/>
            <person name="Ryan C.M."/>
            <person name="Banfield J.F."/>
        </authorList>
    </citation>
    <scope>NUCLEOTIDE SEQUENCE [LARGE SCALE GENOMIC DNA]</scope>
</reference>
<dbReference type="InterPro" id="IPR029060">
    <property type="entry name" value="PIN-like_dom_sf"/>
</dbReference>
<name>A0A2H0XGY1_UNCKA</name>
<dbReference type="SUPFAM" id="SSF88723">
    <property type="entry name" value="PIN domain-like"/>
    <property type="match status" value="1"/>
</dbReference>
<protein>
    <recommendedName>
        <fullName evidence="1">PIN domain-containing protein</fullName>
    </recommendedName>
</protein>
<dbReference type="Proteomes" id="UP000230340">
    <property type="component" value="Unassembled WGS sequence"/>
</dbReference>
<dbReference type="CDD" id="cd09854">
    <property type="entry name" value="PIN_VapC-like"/>
    <property type="match status" value="1"/>
</dbReference>
<comment type="caution">
    <text evidence="2">The sequence shown here is derived from an EMBL/GenBank/DDBJ whole genome shotgun (WGS) entry which is preliminary data.</text>
</comment>
<gene>
    <name evidence="2" type="ORF">COT49_00300</name>
</gene>
<dbReference type="InterPro" id="IPR039018">
    <property type="entry name" value="VapC20-like"/>
</dbReference>
<evidence type="ECO:0000259" key="1">
    <source>
        <dbReference type="Pfam" id="PF01850"/>
    </source>
</evidence>
<feature type="domain" description="PIN" evidence="1">
    <location>
        <begin position="22"/>
        <end position="146"/>
    </location>
</feature>
<dbReference type="PANTHER" id="PTHR42188">
    <property type="entry name" value="23S RRNA-SPECIFIC ENDONUCLEASE VAPC20"/>
    <property type="match status" value="1"/>
</dbReference>
<proteinExistence type="predicted"/>
<dbReference type="Gene3D" id="3.40.50.1010">
    <property type="entry name" value="5'-nuclease"/>
    <property type="match status" value="1"/>
</dbReference>
<dbReference type="AlphaFoldDB" id="A0A2H0XGY1"/>
<dbReference type="InterPro" id="IPR002716">
    <property type="entry name" value="PIN_dom"/>
</dbReference>
<dbReference type="GO" id="GO:0016075">
    <property type="term" value="P:rRNA catabolic process"/>
    <property type="evidence" value="ECO:0007669"/>
    <property type="project" value="TreeGrafter"/>
</dbReference>
<evidence type="ECO:0000313" key="3">
    <source>
        <dbReference type="Proteomes" id="UP000230340"/>
    </source>
</evidence>
<sequence>MRHQRILWKILTFICMEKGSTFVDADAIIALNAPNHSLFERAVKISGNIAKENRQIFTCTYTILEATTVANMHIKQGLGPFIAKSILNSPQITVISGDKFLKKGIEKMEGIKSKNVSLNDCVYFAIAESFGIKEIFSFDAHWTKNGFKLLS</sequence>
<dbReference type="EMBL" id="PEYT01000003">
    <property type="protein sequence ID" value="PIS23398.1"/>
    <property type="molecule type" value="Genomic_DNA"/>
</dbReference>